<dbReference type="Proteomes" id="UP000468638">
    <property type="component" value="Unassembled WGS sequence"/>
</dbReference>
<evidence type="ECO:0000259" key="6">
    <source>
        <dbReference type="Pfam" id="PF07992"/>
    </source>
</evidence>
<comment type="caution">
    <text evidence="7">The sequence shown here is derived from an EMBL/GenBank/DDBJ whole genome shotgun (WGS) entry which is preliminary data.</text>
</comment>
<keyword evidence="3" id="KW-0285">Flavoprotein</keyword>
<feature type="domain" description="FAD/NAD(P)-binding" evidence="6">
    <location>
        <begin position="10"/>
        <end position="329"/>
    </location>
</feature>
<dbReference type="InterPro" id="IPR051169">
    <property type="entry name" value="NADH-Q_oxidoreductase"/>
</dbReference>
<name>A0A6I5A3Q7_9BACI</name>
<protein>
    <submittedName>
        <fullName evidence="7">FAD-dependent oxidoreductase</fullName>
    </submittedName>
</protein>
<dbReference type="AlphaFoldDB" id="A0A6I5A3Q7"/>
<evidence type="ECO:0000256" key="3">
    <source>
        <dbReference type="ARBA" id="ARBA00022630"/>
    </source>
</evidence>
<dbReference type="PANTHER" id="PTHR42913">
    <property type="entry name" value="APOPTOSIS-INDUCING FACTOR 1"/>
    <property type="match status" value="1"/>
</dbReference>
<evidence type="ECO:0000256" key="1">
    <source>
        <dbReference type="ARBA" id="ARBA00001974"/>
    </source>
</evidence>
<comment type="cofactor">
    <cofactor evidence="1">
        <name>FAD</name>
        <dbReference type="ChEBI" id="CHEBI:57692"/>
    </cofactor>
</comment>
<proteinExistence type="inferred from homology"/>
<evidence type="ECO:0000256" key="4">
    <source>
        <dbReference type="ARBA" id="ARBA00022827"/>
    </source>
</evidence>
<dbReference type="SUPFAM" id="SSF51905">
    <property type="entry name" value="FAD/NAD(P)-binding domain"/>
    <property type="match status" value="1"/>
</dbReference>
<keyword evidence="4" id="KW-0274">FAD</keyword>
<dbReference type="Gene3D" id="3.50.50.100">
    <property type="match status" value="1"/>
</dbReference>
<organism evidence="7 8">
    <name type="scientific">Pontibacillus yanchengensis</name>
    <dbReference type="NCBI Taxonomy" id="462910"/>
    <lineage>
        <taxon>Bacteria</taxon>
        <taxon>Bacillati</taxon>
        <taxon>Bacillota</taxon>
        <taxon>Bacilli</taxon>
        <taxon>Bacillales</taxon>
        <taxon>Bacillaceae</taxon>
        <taxon>Pontibacillus</taxon>
    </lineage>
</organism>
<dbReference type="PRINTS" id="PR00411">
    <property type="entry name" value="PNDRDTASEI"/>
</dbReference>
<dbReference type="PANTHER" id="PTHR42913:SF3">
    <property type="entry name" value="64 KDA MITOCHONDRIAL NADH DEHYDROGENASE (EUROFUNG)"/>
    <property type="match status" value="1"/>
</dbReference>
<sequence>MEVIGMNRPKIVILGAGYGGMITTVKLQKMLGRNEADITLVNKHNYHYQTTWLHENAAGTLHHDHTRIKISDVVDLNRVELVQDTVVSLQPDEKKVTLENGELTYDYLVVGLGFEAATFGIQGLLENAFTINNINSARLIRDHIEYNFARYNNEKEDRQDLLNIVIGGAGFTGIEFAGELGNRVPELCKEYDVPREKVRIITVEASPTALPGFDEELVEYAMNYLESQGVEFKLGTMLKQVNEHSIIVEKDEQQEEIPSSNVIWAAGVRGNSIVEETGFETARGRVKVSEDLRAPGHDDIFIVGDCALIMDKENDRPYPPTAQIAIQEAEVTAHNLKTLVHGGSKLEAFEPELQGTVASLGEGQAIGVVFGGKKLFGWKASVMKKIIDNRYLLKLGGVGLLLKKGKFNIFTK</sequence>
<evidence type="ECO:0000256" key="5">
    <source>
        <dbReference type="ARBA" id="ARBA00023002"/>
    </source>
</evidence>
<dbReference type="OrthoDB" id="9781621at2"/>
<evidence type="ECO:0000313" key="8">
    <source>
        <dbReference type="Proteomes" id="UP000468638"/>
    </source>
</evidence>
<reference evidence="7 8" key="1">
    <citation type="submission" date="2019-11" db="EMBL/GenBank/DDBJ databases">
        <title>Genome sequences of 17 halophilic strains isolated from different environments.</title>
        <authorList>
            <person name="Furrow R.E."/>
        </authorList>
    </citation>
    <scope>NUCLEOTIDE SEQUENCE [LARGE SCALE GENOMIC DNA]</scope>
    <source>
        <strain evidence="7 8">22514_16_FS</strain>
    </source>
</reference>
<comment type="similarity">
    <text evidence="2">Belongs to the NADH dehydrogenase family.</text>
</comment>
<dbReference type="InterPro" id="IPR023753">
    <property type="entry name" value="FAD/NAD-binding_dom"/>
</dbReference>
<dbReference type="InterPro" id="IPR036188">
    <property type="entry name" value="FAD/NAD-bd_sf"/>
</dbReference>
<dbReference type="GO" id="GO:0003955">
    <property type="term" value="F:NAD(P)H dehydrogenase (quinone) activity"/>
    <property type="evidence" value="ECO:0007669"/>
    <property type="project" value="TreeGrafter"/>
</dbReference>
<accession>A0A6I5A3Q7</accession>
<gene>
    <name evidence="7" type="ORF">GLW05_09125</name>
</gene>
<dbReference type="GO" id="GO:0019646">
    <property type="term" value="P:aerobic electron transport chain"/>
    <property type="evidence" value="ECO:0007669"/>
    <property type="project" value="TreeGrafter"/>
</dbReference>
<evidence type="ECO:0000256" key="2">
    <source>
        <dbReference type="ARBA" id="ARBA00005272"/>
    </source>
</evidence>
<dbReference type="PRINTS" id="PR00368">
    <property type="entry name" value="FADPNR"/>
</dbReference>
<dbReference type="Pfam" id="PF07992">
    <property type="entry name" value="Pyr_redox_2"/>
    <property type="match status" value="1"/>
</dbReference>
<evidence type="ECO:0000313" key="7">
    <source>
        <dbReference type="EMBL" id="MYL33759.1"/>
    </source>
</evidence>
<dbReference type="EMBL" id="WMEQ01000005">
    <property type="protein sequence ID" value="MYL33759.1"/>
    <property type="molecule type" value="Genomic_DNA"/>
</dbReference>
<keyword evidence="5" id="KW-0560">Oxidoreductase</keyword>